<keyword evidence="4" id="KW-0813">Transport</keyword>
<feature type="domain" description="Calx-beta" evidence="6">
    <location>
        <begin position="352"/>
        <end position="455"/>
    </location>
</feature>
<dbReference type="SUPFAM" id="SSF51120">
    <property type="entry name" value="beta-Roll"/>
    <property type="match status" value="2"/>
</dbReference>
<dbReference type="InterPro" id="IPR018511">
    <property type="entry name" value="Hemolysin-typ_Ca-bd_CS"/>
</dbReference>
<evidence type="ECO:0000256" key="3">
    <source>
        <dbReference type="ARBA" id="ARBA00022837"/>
    </source>
</evidence>
<dbReference type="InterPro" id="IPR001343">
    <property type="entry name" value="Hemolysn_Ca-bd"/>
</dbReference>
<dbReference type="EMBL" id="CYSA01000027">
    <property type="protein sequence ID" value="CUH68242.1"/>
    <property type="molecule type" value="Genomic_DNA"/>
</dbReference>
<dbReference type="Proteomes" id="UP000051587">
    <property type="component" value="Unassembled WGS sequence"/>
</dbReference>
<proteinExistence type="predicted"/>
<dbReference type="GO" id="GO:0007154">
    <property type="term" value="P:cell communication"/>
    <property type="evidence" value="ECO:0007669"/>
    <property type="project" value="InterPro"/>
</dbReference>
<dbReference type="SMART" id="SM00237">
    <property type="entry name" value="Calx_beta"/>
    <property type="match status" value="3"/>
</dbReference>
<dbReference type="OrthoDB" id="7683162at2"/>
<dbReference type="Pfam" id="PF00353">
    <property type="entry name" value="HemolysinCabind"/>
    <property type="match status" value="3"/>
</dbReference>
<organism evidence="7 8">
    <name type="scientific">Thalassovita gelatinovora</name>
    <name type="common">Thalassobius gelatinovorus</name>
    <dbReference type="NCBI Taxonomy" id="53501"/>
    <lineage>
        <taxon>Bacteria</taxon>
        <taxon>Pseudomonadati</taxon>
        <taxon>Pseudomonadota</taxon>
        <taxon>Alphaproteobacteria</taxon>
        <taxon>Rhodobacterales</taxon>
        <taxon>Roseobacteraceae</taxon>
        <taxon>Thalassovita</taxon>
    </lineage>
</organism>
<dbReference type="Pfam" id="PF03160">
    <property type="entry name" value="Calx-beta"/>
    <property type="match status" value="6"/>
</dbReference>
<accession>A0A0N7LW66</accession>
<dbReference type="PANTHER" id="PTHR11878:SF65">
    <property type="entry name" value="NA_CA-EXCHANGE PROTEIN, ISOFORM G"/>
    <property type="match status" value="1"/>
</dbReference>
<dbReference type="GO" id="GO:0030001">
    <property type="term" value="P:metal ion transport"/>
    <property type="evidence" value="ECO:0007669"/>
    <property type="project" value="TreeGrafter"/>
</dbReference>
<dbReference type="SUPFAM" id="SSF141072">
    <property type="entry name" value="CalX-like"/>
    <property type="match status" value="6"/>
</dbReference>
<dbReference type="Gene3D" id="2.60.40.2030">
    <property type="match status" value="6"/>
</dbReference>
<dbReference type="PRINTS" id="PR00313">
    <property type="entry name" value="CABNDNGRPT"/>
</dbReference>
<sequence length="956" mass="99787">MPTVSISPATTEEHYSNYLQFIVTLSEPSVDVVTMNYRTLLNGTADDFDLYYRTTDGRNNGTVTFAPGETSATIMIRSSADSIDEMDESITLELNNLSPNAEFENGELVSRVFGTVLDDDAEGSNLAVFVSDPVIVEGDDGAREAVFDIVLSQPASSQFTLSYNTADGSALAGLDYTATNGTLTFLSGQRTAQVRVPVTTDMTSETSEYFSLVVTPPDSPVIDDTGAVGTALILDDDSGPGPTLSITGGATIEHYSDYVRFTLSLSEPAVDAVSVDYRLLLDQTASDYDLYGWSSDSSNNGTATFAPGQTTTDVFIRLQSDSDDERDGAFTLELVNLSDNANFAGGDNSVSARGFMLDDDGVGPNAILEVSDPVLTEADNGTQYAVFDIQLSRPADTAFTVDYETADITALAGSDYVALSGILSFKPGQDHASVRVQVLGDTTGEFTESFALNLTPSDNVSLGTAGLSGQATLIDNDTGIGTQPVVSITNVVETAEHYSGYLRYIVTLSQPSDEAVTVDYSTQLGTALDSDLYYGSSTDSNNGTLTFEAGETSRSIYIRAASDTEDERDESVFLTLRNASGAVLAGGSDSLTATNFIRDDDGVGLNIAAAGQPMTVGEPAEGVATITVPVTLSRAPDSELTLNVVVNGGTASNGSDFSLITNQLTFAAGQTDGAVVMQVNADFLNENPETIVLNYQPATGSSFAGVIPEHTITLTNYAQATEGDDTLTGSDGDDSIDALGGNDRVSGLDGNDSLSGGDGTDTISGGAGDDTLIGGTSENDLRDVIYGGDGDDSIDGGYGNDELRGESGNDTISGGFGVDTVIGAAGDDVLTGQAWSDLIFGGDGDDFVNGGFGYDRVNGGDGADRFFHLGVYDHGSDWIQDYTAADGDVLVFGQSGATADQFQVNLTETANAGVAGVEEAFVIYRPTGQIMWALVDGGAQGEINILIDGTEYNLLV</sequence>
<dbReference type="InterPro" id="IPR003644">
    <property type="entry name" value="Calx_beta"/>
</dbReference>
<evidence type="ECO:0000256" key="2">
    <source>
        <dbReference type="ARBA" id="ARBA00022737"/>
    </source>
</evidence>
<dbReference type="PANTHER" id="PTHR11878">
    <property type="entry name" value="SODIUM/CALCIUM EXCHANGER"/>
    <property type="match status" value="1"/>
</dbReference>
<dbReference type="InterPro" id="IPR038081">
    <property type="entry name" value="CalX-like_sf"/>
</dbReference>
<keyword evidence="1" id="KW-0732">Signal</keyword>
<dbReference type="STRING" id="53501.SAMN04488043_104340"/>
<dbReference type="Gene3D" id="2.150.10.10">
    <property type="entry name" value="Serralysin-like metalloprotease, C-terminal"/>
    <property type="match status" value="2"/>
</dbReference>
<dbReference type="InterPro" id="IPR011049">
    <property type="entry name" value="Serralysin-like_metalloprot_C"/>
</dbReference>
<keyword evidence="3" id="KW-0106">Calcium</keyword>
<dbReference type="InterPro" id="IPR051171">
    <property type="entry name" value="CaCA"/>
</dbReference>
<evidence type="ECO:0000259" key="6">
    <source>
        <dbReference type="SMART" id="SM00237"/>
    </source>
</evidence>
<reference evidence="7 8" key="1">
    <citation type="submission" date="2015-09" db="EMBL/GenBank/DDBJ databases">
        <authorList>
            <consortium name="Swine Surveillance"/>
        </authorList>
    </citation>
    <scope>NUCLEOTIDE SEQUENCE [LARGE SCALE GENOMIC DNA]</scope>
    <source>
        <strain evidence="7 8">CECT 4357</strain>
    </source>
</reference>
<evidence type="ECO:0000256" key="5">
    <source>
        <dbReference type="SAM" id="MobiDB-lite"/>
    </source>
</evidence>
<evidence type="ECO:0000256" key="1">
    <source>
        <dbReference type="ARBA" id="ARBA00022729"/>
    </source>
</evidence>
<keyword evidence="2" id="KW-0677">Repeat</keyword>
<name>A0A0N7LW66_THAGE</name>
<dbReference type="AlphaFoldDB" id="A0A0N7LW66"/>
<feature type="domain" description="Calx-beta" evidence="6">
    <location>
        <begin position="112"/>
        <end position="215"/>
    </location>
</feature>
<keyword evidence="4" id="KW-0406">Ion transport</keyword>
<dbReference type="GO" id="GO:0005509">
    <property type="term" value="F:calcium ion binding"/>
    <property type="evidence" value="ECO:0007669"/>
    <property type="project" value="InterPro"/>
</dbReference>
<protein>
    <submittedName>
        <fullName evidence="7">Hemolysin, chromosomal</fullName>
    </submittedName>
</protein>
<feature type="domain" description="Calx-beta" evidence="6">
    <location>
        <begin position="471"/>
        <end position="577"/>
    </location>
</feature>
<keyword evidence="8" id="KW-1185">Reference proteome</keyword>
<evidence type="ECO:0000256" key="4">
    <source>
        <dbReference type="ARBA" id="ARBA00023065"/>
    </source>
</evidence>
<dbReference type="GO" id="GO:0016020">
    <property type="term" value="C:membrane"/>
    <property type="evidence" value="ECO:0007669"/>
    <property type="project" value="InterPro"/>
</dbReference>
<evidence type="ECO:0000313" key="7">
    <source>
        <dbReference type="EMBL" id="CUH68242.1"/>
    </source>
</evidence>
<gene>
    <name evidence="7" type="primary">hlyA_10</name>
    <name evidence="7" type="ORF">TG4357_03469</name>
</gene>
<dbReference type="PROSITE" id="PS00330">
    <property type="entry name" value="HEMOLYSIN_CALCIUM"/>
    <property type="match status" value="2"/>
</dbReference>
<evidence type="ECO:0000313" key="8">
    <source>
        <dbReference type="Proteomes" id="UP000051587"/>
    </source>
</evidence>
<dbReference type="RefSeq" id="WP_058264136.1">
    <property type="nucleotide sequence ID" value="NZ_CP051181.1"/>
</dbReference>
<feature type="compositionally biased region" description="Low complexity" evidence="5">
    <location>
        <begin position="747"/>
        <end position="764"/>
    </location>
</feature>
<feature type="region of interest" description="Disordered" evidence="5">
    <location>
        <begin position="722"/>
        <end position="776"/>
    </location>
</feature>